<proteinExistence type="predicted"/>
<dbReference type="EMBL" id="CAFBNE010000067">
    <property type="protein sequence ID" value="CAB4958395.1"/>
    <property type="molecule type" value="Genomic_DNA"/>
</dbReference>
<evidence type="ECO:0000313" key="1">
    <source>
        <dbReference type="EMBL" id="CAB4958395.1"/>
    </source>
</evidence>
<dbReference type="AlphaFoldDB" id="A0A6J7KS84"/>
<protein>
    <submittedName>
        <fullName evidence="1">Unannotated protein</fullName>
    </submittedName>
</protein>
<organism evidence="1">
    <name type="scientific">freshwater metagenome</name>
    <dbReference type="NCBI Taxonomy" id="449393"/>
    <lineage>
        <taxon>unclassified sequences</taxon>
        <taxon>metagenomes</taxon>
        <taxon>ecological metagenomes</taxon>
    </lineage>
</organism>
<accession>A0A6J7KS84</accession>
<name>A0A6J7KS84_9ZZZZ</name>
<sequence length="199" mass="22312">MHTQVLRILILVHTSLNFGGVRWTRSPIPTYSERLFRFDRIEHLDRGLSEKAIVEPAENEGVSWDNDAFAYVVAESAGYPSFWQQFGQSAWNEAESSPIRLTDARVGTSEGRRILDAGFFRSRWDRATTAEQKHLRAMSEDGDRGTLVRDLATRLGRNVQGIGPSRANLIFTSLGAGRPRCAPHSQYDVATNSGCFPTR</sequence>
<gene>
    <name evidence="1" type="ORF">UFOPK3772_02033</name>
</gene>
<reference evidence="1" key="1">
    <citation type="submission" date="2020-05" db="EMBL/GenBank/DDBJ databases">
        <authorList>
            <person name="Chiriac C."/>
            <person name="Salcher M."/>
            <person name="Ghai R."/>
            <person name="Kavagutti S V."/>
        </authorList>
    </citation>
    <scope>NUCLEOTIDE SEQUENCE</scope>
</reference>